<feature type="region of interest" description="Disordered" evidence="1">
    <location>
        <begin position="170"/>
        <end position="364"/>
    </location>
</feature>
<protein>
    <submittedName>
        <fullName evidence="3">Basic salivary proline-rich protein 1-like</fullName>
    </submittedName>
</protein>
<dbReference type="Proteomes" id="UP000286641">
    <property type="component" value="Unplaced"/>
</dbReference>
<evidence type="ECO:0000313" key="2">
    <source>
        <dbReference type="Proteomes" id="UP000286641"/>
    </source>
</evidence>
<sequence length="364" mass="38080">MSPPHPVLHLAQQGGISHIGPLQPGNWSSGDPSDDRTFPRSPGNWAAGGPGASPAGPGQGHRGAISCAPLLRHTPLGHRPPRDREWHCRGALPLPATFGDAVPSTVPAPARRLWATDLGSPEGVTRPEDARERLTVLWLTCPPWPRLCAGVPPPGAGKIFGWLPSRCAGRSRPAGSYGAASPPRPSRRRGRPPAPAPPPYRPGWAEDQPRQRPRPRPETRQPVGGGGQRPEAGATLHPPGVSSIPEPRARGSGDISGAQELPVRDGPPFPCRPPWGLLPAESNAEQGRPVRNLKSNPSPLGRSLSCSTWRAPDPSRGSSGPVPGPLGPQAPDGRPGPSVAPCAAPELDAVSRRGRPTLPVAPKL</sequence>
<evidence type="ECO:0000313" key="3">
    <source>
        <dbReference type="RefSeq" id="XP_025723335.1"/>
    </source>
</evidence>
<proteinExistence type="predicted"/>
<accession>A0A3Q7NNV0</accession>
<reference key="1">
    <citation type="submission" date="2019-01" db="UniProtKB">
        <authorList>
            <consortium name="RefSeq"/>
        </authorList>
    </citation>
    <scope>IDENTIFICATION</scope>
</reference>
<dbReference type="AlphaFoldDB" id="A0A3Q7NNV0"/>
<evidence type="ECO:0000256" key="1">
    <source>
        <dbReference type="SAM" id="MobiDB-lite"/>
    </source>
</evidence>
<keyword evidence="2" id="KW-1185">Reference proteome</keyword>
<dbReference type="InParanoid" id="A0A3Q7NNV0"/>
<feature type="compositionally biased region" description="Polar residues" evidence="1">
    <location>
        <begin position="293"/>
        <end position="308"/>
    </location>
</feature>
<feature type="compositionally biased region" description="Low complexity" evidence="1">
    <location>
        <begin position="170"/>
        <end position="181"/>
    </location>
</feature>
<organism evidence="2 3">
    <name type="scientific">Callorhinus ursinus</name>
    <name type="common">Northern fur seal</name>
    <dbReference type="NCBI Taxonomy" id="34884"/>
    <lineage>
        <taxon>Eukaryota</taxon>
        <taxon>Metazoa</taxon>
        <taxon>Chordata</taxon>
        <taxon>Craniata</taxon>
        <taxon>Vertebrata</taxon>
        <taxon>Euteleostomi</taxon>
        <taxon>Mammalia</taxon>
        <taxon>Eutheria</taxon>
        <taxon>Laurasiatheria</taxon>
        <taxon>Carnivora</taxon>
        <taxon>Caniformia</taxon>
        <taxon>Pinnipedia</taxon>
        <taxon>Otariidae</taxon>
        <taxon>Callorhinus</taxon>
    </lineage>
</organism>
<name>A0A3Q7NNV0_CALUR</name>
<gene>
    <name evidence="3" type="primary">LOC112820456</name>
</gene>
<feature type="region of interest" description="Disordered" evidence="1">
    <location>
        <begin position="16"/>
        <end position="64"/>
    </location>
</feature>
<feature type="compositionally biased region" description="Low complexity" evidence="1">
    <location>
        <begin position="312"/>
        <end position="321"/>
    </location>
</feature>
<dbReference type="RefSeq" id="XP_025723335.1">
    <property type="nucleotide sequence ID" value="XM_025867550.1"/>
</dbReference>
<feature type="compositionally biased region" description="Basic and acidic residues" evidence="1">
    <location>
        <begin position="207"/>
        <end position="219"/>
    </location>
</feature>
<reference evidence="3" key="2">
    <citation type="submission" date="2025-08" db="UniProtKB">
        <authorList>
            <consortium name="RefSeq"/>
        </authorList>
    </citation>
    <scope>IDENTIFICATION</scope>
    <source>
        <tissue evidence="3">Blood</tissue>
    </source>
</reference>
<feature type="compositionally biased region" description="Gly residues" evidence="1">
    <location>
        <begin position="46"/>
        <end position="61"/>
    </location>
</feature>
<feature type="compositionally biased region" description="Pro residues" evidence="1">
    <location>
        <begin position="192"/>
        <end position="201"/>
    </location>
</feature>